<dbReference type="Pfam" id="PF01571">
    <property type="entry name" value="GCV_T"/>
    <property type="match status" value="1"/>
</dbReference>
<evidence type="ECO:0000256" key="2">
    <source>
        <dbReference type="ARBA" id="ARBA00004173"/>
    </source>
</evidence>
<evidence type="ECO:0000256" key="8">
    <source>
        <dbReference type="ARBA" id="ARBA00023128"/>
    </source>
</evidence>
<evidence type="ECO:0000256" key="7">
    <source>
        <dbReference type="ARBA" id="ARBA00022946"/>
    </source>
</evidence>
<comment type="function">
    <text evidence="1 11">The glycine cleavage system catalyzes the degradation of glycine.</text>
</comment>
<keyword evidence="5 11" id="KW-0032">Aminotransferase</keyword>
<dbReference type="FunFam" id="3.30.1360.120:FF:000014">
    <property type="entry name" value="Aminomethyltransferase"/>
    <property type="match status" value="1"/>
</dbReference>
<evidence type="ECO:0000256" key="9">
    <source>
        <dbReference type="ARBA" id="ARBA00047665"/>
    </source>
</evidence>
<dbReference type="EC" id="2.1.2.10" evidence="11"/>
<dbReference type="EMBL" id="QDEB01011332">
    <property type="protein sequence ID" value="RZC42052.1"/>
    <property type="molecule type" value="Genomic_DNA"/>
</dbReference>
<keyword evidence="15" id="KW-1185">Reference proteome</keyword>
<feature type="binding site" evidence="10">
    <location>
        <position position="140"/>
    </location>
    <ligand>
        <name>substrate</name>
    </ligand>
</feature>
<dbReference type="FunFam" id="3.30.70.1400:FF:000001">
    <property type="entry name" value="Aminomethyltransferase"/>
    <property type="match status" value="1"/>
</dbReference>
<dbReference type="PANTHER" id="PTHR43757:SF16">
    <property type="entry name" value="AMINOMETHYLTRANSFERASE, MITOCHONDRIAL"/>
    <property type="match status" value="1"/>
</dbReference>
<dbReference type="Gene3D" id="3.30.1360.120">
    <property type="entry name" value="Probable tRNA modification gtpase trme, domain 1"/>
    <property type="match status" value="1"/>
</dbReference>
<dbReference type="GO" id="GO:0032259">
    <property type="term" value="P:methylation"/>
    <property type="evidence" value="ECO:0007669"/>
    <property type="project" value="UniProtKB-KW"/>
</dbReference>
<dbReference type="InterPro" id="IPR006222">
    <property type="entry name" value="GCVT_N"/>
</dbReference>
<dbReference type="GO" id="GO:0008168">
    <property type="term" value="F:methyltransferase activity"/>
    <property type="evidence" value="ECO:0007669"/>
    <property type="project" value="UniProtKB-KW"/>
</dbReference>
<name>A0A482WA31_ASBVE</name>
<comment type="caution">
    <text evidence="14">The sequence shown here is derived from an EMBL/GenBank/DDBJ whole genome shotgun (WGS) entry which is preliminary data.</text>
</comment>
<dbReference type="Proteomes" id="UP000292052">
    <property type="component" value="Unassembled WGS sequence"/>
</dbReference>
<evidence type="ECO:0000259" key="13">
    <source>
        <dbReference type="Pfam" id="PF08669"/>
    </source>
</evidence>
<comment type="subunit">
    <text evidence="4 11">The glycine cleavage system is composed of four proteins: P, T, L and H.</text>
</comment>
<evidence type="ECO:0000313" key="15">
    <source>
        <dbReference type="Proteomes" id="UP000292052"/>
    </source>
</evidence>
<comment type="similarity">
    <text evidence="3 11">Belongs to the GcvT family.</text>
</comment>
<dbReference type="SUPFAM" id="SSF103025">
    <property type="entry name" value="Folate-binding domain"/>
    <property type="match status" value="1"/>
</dbReference>
<dbReference type="GO" id="GO:0004047">
    <property type="term" value="F:aminomethyltransferase activity"/>
    <property type="evidence" value="ECO:0007669"/>
    <property type="project" value="UniProtKB-EC"/>
</dbReference>
<dbReference type="Pfam" id="PF08669">
    <property type="entry name" value="GCV_T_C"/>
    <property type="match status" value="1"/>
</dbReference>
<keyword evidence="14" id="KW-0489">Methyltransferase</keyword>
<dbReference type="GO" id="GO:0006546">
    <property type="term" value="P:glycine catabolic process"/>
    <property type="evidence" value="ECO:0007669"/>
    <property type="project" value="InterPro"/>
</dbReference>
<feature type="domain" description="GCVT N-terminal" evidence="12">
    <location>
        <begin position="1"/>
        <end position="202"/>
    </location>
</feature>
<evidence type="ECO:0000256" key="4">
    <source>
        <dbReference type="ARBA" id="ARBA00011690"/>
    </source>
</evidence>
<dbReference type="SUPFAM" id="SSF101790">
    <property type="entry name" value="Aminomethyltransferase beta-barrel domain"/>
    <property type="match status" value="1"/>
</dbReference>
<evidence type="ECO:0000256" key="10">
    <source>
        <dbReference type="PIRSR" id="PIRSR006487-1"/>
    </source>
</evidence>
<dbReference type="InterPro" id="IPR006223">
    <property type="entry name" value="GcvT"/>
</dbReference>
<dbReference type="STRING" id="1661398.A0A482WA31"/>
<accession>A0A482WA31</accession>
<feature type="domain" description="Aminomethyltransferase C-terminal" evidence="13">
    <location>
        <begin position="226"/>
        <end position="304"/>
    </location>
</feature>
<evidence type="ECO:0000313" key="14">
    <source>
        <dbReference type="EMBL" id="RZC42052.1"/>
    </source>
</evidence>
<keyword evidence="7 11" id="KW-0809">Transit peptide</keyword>
<keyword evidence="8 11" id="KW-0496">Mitochondrion</keyword>
<comment type="catalytic activity">
    <reaction evidence="9 11">
        <text>N(6)-[(R)-S(8)-aminomethyldihydrolipoyl]-L-lysyl-[protein] + (6S)-5,6,7,8-tetrahydrofolate = N(6)-[(R)-dihydrolipoyl]-L-lysyl-[protein] + (6R)-5,10-methylene-5,6,7,8-tetrahydrofolate + NH4(+)</text>
        <dbReference type="Rhea" id="RHEA:16945"/>
        <dbReference type="Rhea" id="RHEA-COMP:10475"/>
        <dbReference type="Rhea" id="RHEA-COMP:10492"/>
        <dbReference type="ChEBI" id="CHEBI:15636"/>
        <dbReference type="ChEBI" id="CHEBI:28938"/>
        <dbReference type="ChEBI" id="CHEBI:57453"/>
        <dbReference type="ChEBI" id="CHEBI:83100"/>
        <dbReference type="ChEBI" id="CHEBI:83143"/>
        <dbReference type="EC" id="2.1.2.10"/>
    </reaction>
</comment>
<protein>
    <recommendedName>
        <fullName evidence="11">Aminomethyltransferase</fullName>
        <ecNumber evidence="11">2.1.2.10</ecNumber>
    </recommendedName>
    <alternativeName>
        <fullName evidence="11">Glycine cleavage system T protein</fullName>
    </alternativeName>
</protein>
<reference evidence="14 15" key="1">
    <citation type="submission" date="2017-03" db="EMBL/GenBank/DDBJ databases">
        <title>Genome of the blue death feigning beetle - Asbolus verrucosus.</title>
        <authorList>
            <person name="Rider S.D."/>
        </authorList>
    </citation>
    <scope>NUCLEOTIDE SEQUENCE [LARGE SCALE GENOMIC DNA]</scope>
    <source>
        <strain evidence="14">Butters</strain>
        <tissue evidence="14">Head and leg muscle</tissue>
    </source>
</reference>
<dbReference type="NCBIfam" id="TIGR00528">
    <property type="entry name" value="gcvT"/>
    <property type="match status" value="1"/>
</dbReference>
<dbReference type="Gene3D" id="2.40.30.110">
    <property type="entry name" value="Aminomethyltransferase beta-barrel domains"/>
    <property type="match status" value="1"/>
</dbReference>
<dbReference type="FunFam" id="4.10.1250.10:FF:000002">
    <property type="entry name" value="Aminomethyltransferase"/>
    <property type="match status" value="1"/>
</dbReference>
<keyword evidence="6 11" id="KW-0808">Transferase</keyword>
<organism evidence="14 15">
    <name type="scientific">Asbolus verrucosus</name>
    <name type="common">Desert ironclad beetle</name>
    <dbReference type="NCBI Taxonomy" id="1661398"/>
    <lineage>
        <taxon>Eukaryota</taxon>
        <taxon>Metazoa</taxon>
        <taxon>Ecdysozoa</taxon>
        <taxon>Arthropoda</taxon>
        <taxon>Hexapoda</taxon>
        <taxon>Insecta</taxon>
        <taxon>Pterygota</taxon>
        <taxon>Neoptera</taxon>
        <taxon>Endopterygota</taxon>
        <taxon>Coleoptera</taxon>
        <taxon>Polyphaga</taxon>
        <taxon>Cucujiformia</taxon>
        <taxon>Tenebrionidae</taxon>
        <taxon>Pimeliinae</taxon>
        <taxon>Asbolus</taxon>
    </lineage>
</organism>
<dbReference type="AlphaFoldDB" id="A0A482WA31"/>
<dbReference type="InterPro" id="IPR029043">
    <property type="entry name" value="GcvT/YgfZ_C"/>
</dbReference>
<dbReference type="PANTHER" id="PTHR43757">
    <property type="entry name" value="AMINOMETHYLTRANSFERASE"/>
    <property type="match status" value="1"/>
</dbReference>
<evidence type="ECO:0000256" key="5">
    <source>
        <dbReference type="ARBA" id="ARBA00022576"/>
    </source>
</evidence>
<dbReference type="GO" id="GO:0008483">
    <property type="term" value="F:transaminase activity"/>
    <property type="evidence" value="ECO:0007669"/>
    <property type="project" value="UniProtKB-KW"/>
</dbReference>
<dbReference type="GO" id="GO:0005739">
    <property type="term" value="C:mitochondrion"/>
    <property type="evidence" value="ECO:0007669"/>
    <property type="project" value="UniProtKB-SubCell"/>
</dbReference>
<dbReference type="Gene3D" id="3.30.70.1400">
    <property type="entry name" value="Aminomethyltransferase beta-barrel domains"/>
    <property type="match status" value="1"/>
</dbReference>
<gene>
    <name evidence="14" type="ORF">BDFB_013101</name>
</gene>
<dbReference type="InterPro" id="IPR013977">
    <property type="entry name" value="GcvT_C"/>
</dbReference>
<dbReference type="InterPro" id="IPR028896">
    <property type="entry name" value="GcvT/YgfZ/DmdA"/>
</dbReference>
<evidence type="ECO:0000256" key="1">
    <source>
        <dbReference type="ARBA" id="ARBA00003631"/>
    </source>
</evidence>
<dbReference type="GO" id="GO:0005960">
    <property type="term" value="C:glycine cleavage complex"/>
    <property type="evidence" value="ECO:0007669"/>
    <property type="project" value="InterPro"/>
</dbReference>
<comment type="subcellular location">
    <subcellularLocation>
        <location evidence="2 11">Mitochondrion</location>
    </subcellularLocation>
</comment>
<dbReference type="Gene3D" id="4.10.1250.10">
    <property type="entry name" value="Aminomethyltransferase fragment"/>
    <property type="match status" value="1"/>
</dbReference>
<evidence type="ECO:0000256" key="6">
    <source>
        <dbReference type="ARBA" id="ARBA00022679"/>
    </source>
</evidence>
<evidence type="ECO:0000256" key="3">
    <source>
        <dbReference type="ARBA" id="ARBA00008609"/>
    </source>
</evidence>
<dbReference type="OrthoDB" id="10263536at2759"/>
<proteinExistence type="inferred from homology"/>
<dbReference type="FunFam" id="2.40.30.110:FF:000002">
    <property type="entry name" value="Aminomethyltransferase"/>
    <property type="match status" value="1"/>
</dbReference>
<dbReference type="InterPro" id="IPR027266">
    <property type="entry name" value="TrmE/GcvT-like"/>
</dbReference>
<evidence type="ECO:0000259" key="12">
    <source>
        <dbReference type="Pfam" id="PF01571"/>
    </source>
</evidence>
<evidence type="ECO:0000256" key="11">
    <source>
        <dbReference type="RuleBase" id="RU003981"/>
    </source>
</evidence>
<sequence length="313" mass="33836">MESICTADLQNFPNNSSVLTVFTNDQGGVLDDLIITKISQDHLYVVSNAAMKKQDQAHLLKALENHKKNSPSSNIKVKFFEPQERGLVALQGPKAAEVLQKLTDVDLTKLYFMTSAEATVCGAGACRITRCGYTGEDGFEISMPAIKAVDISRELIRNGDVKLAGLGARDSLRLEAGMCLYGSDLTAETTPVEAALTWLIAKRRREARDFPGAEVILKQIKEGPQKKRVGLVADSGPPARHGSAVVDDNGNVIGSVTSGCPSPSLNKNIAMAYVPSAYSKNGSKLSLKIREKLYSAVVTKMPFVPSNYYTKPK</sequence>
<dbReference type="PIRSF" id="PIRSF006487">
    <property type="entry name" value="GcvT"/>
    <property type="match status" value="1"/>
</dbReference>